<proteinExistence type="predicted"/>
<dbReference type="PANTHER" id="PTHR47481">
    <property type="match status" value="1"/>
</dbReference>
<dbReference type="EMBL" id="CACRZD030000017">
    <property type="protein sequence ID" value="CAA6672840.1"/>
    <property type="molecule type" value="Genomic_DNA"/>
</dbReference>
<keyword evidence="3" id="KW-1185">Reference proteome</keyword>
<evidence type="ECO:0000313" key="3">
    <source>
        <dbReference type="Proteomes" id="UP001189122"/>
    </source>
</evidence>
<dbReference type="PANTHER" id="PTHR47481:SF31">
    <property type="entry name" value="OS01G0873500 PROTEIN"/>
    <property type="match status" value="1"/>
</dbReference>
<dbReference type="AlphaFoldDB" id="A0A7I8JRN8"/>
<reference evidence="2 3" key="1">
    <citation type="submission" date="2019-12" db="EMBL/GenBank/DDBJ databases">
        <authorList>
            <person name="Scholz U."/>
            <person name="Mascher M."/>
            <person name="Fiebig A."/>
        </authorList>
    </citation>
    <scope>NUCLEOTIDE SEQUENCE</scope>
</reference>
<dbReference type="EMBL" id="LR743604">
    <property type="protein sequence ID" value="CAA2633775.1"/>
    <property type="molecule type" value="Genomic_DNA"/>
</dbReference>
<accession>A0A7I8JRN8</accession>
<dbReference type="Pfam" id="PF14223">
    <property type="entry name" value="Retrotran_gag_2"/>
    <property type="match status" value="1"/>
</dbReference>
<feature type="compositionally biased region" description="Low complexity" evidence="1">
    <location>
        <begin position="226"/>
        <end position="244"/>
    </location>
</feature>
<feature type="region of interest" description="Disordered" evidence="1">
    <location>
        <begin position="215"/>
        <end position="244"/>
    </location>
</feature>
<evidence type="ECO:0000256" key="1">
    <source>
        <dbReference type="SAM" id="MobiDB-lite"/>
    </source>
</evidence>
<evidence type="ECO:0000313" key="2">
    <source>
        <dbReference type="EMBL" id="CAA2633775.1"/>
    </source>
</evidence>
<gene>
    <name evidence="2" type="ORF">SI7747_17019256</name>
</gene>
<protein>
    <submittedName>
        <fullName evidence="2">Uncharacterized protein</fullName>
    </submittedName>
</protein>
<organism evidence="2">
    <name type="scientific">Spirodela intermedia</name>
    <name type="common">Intermediate duckweed</name>
    <dbReference type="NCBI Taxonomy" id="51605"/>
    <lineage>
        <taxon>Eukaryota</taxon>
        <taxon>Viridiplantae</taxon>
        <taxon>Streptophyta</taxon>
        <taxon>Embryophyta</taxon>
        <taxon>Tracheophyta</taxon>
        <taxon>Spermatophyta</taxon>
        <taxon>Magnoliopsida</taxon>
        <taxon>Liliopsida</taxon>
        <taxon>Araceae</taxon>
        <taxon>Lemnoideae</taxon>
        <taxon>Spirodela</taxon>
    </lineage>
</organism>
<dbReference type="Proteomes" id="UP001189122">
    <property type="component" value="Unassembled WGS sequence"/>
</dbReference>
<name>A0A7I8JRN8_SPIIN</name>
<feature type="compositionally biased region" description="Polar residues" evidence="1">
    <location>
        <begin position="215"/>
        <end position="225"/>
    </location>
</feature>
<sequence>MAVPTSLVVPVRLTRENFSVWKNTIVPLLNGYDLQKYIDQDPPAATIDDQPNPAYQAWWRNEQQVLGFINSSLSEIILSKLGQKTTTKELWTAIQKTYSSSDRSRIMDLQRHLHNFVKGDSCIEEYIQRFKRLAEELALAGKLVEEISQICVFLRGLGPKYSTFDISINANLNHLTFEDIISSLRSHEATIACHQQMAPSTLSSTVAPSANLAQTNQTDKSSGHLQNWSQSNRGSGNNRGRRGWGNQNWQPRCQLCSQFGHQVFQCRERFNPAFQPQSEHAYNLPVLNLPHIIQPQAYLTTHHNPQPAPVNWYPDSVATHHITPNQGVLHSYTPIKSPISCR</sequence>